<reference evidence="1 2" key="1">
    <citation type="submission" date="2018-02" db="EMBL/GenBank/DDBJ databases">
        <authorList>
            <person name="Cohen D.B."/>
            <person name="Kent A.D."/>
        </authorList>
    </citation>
    <scope>NUCLEOTIDE SEQUENCE [LARGE SCALE GENOMIC DNA]</scope>
    <source>
        <strain evidence="1">1</strain>
    </source>
</reference>
<dbReference type="KEGG" id="mgg:MPLG2_3253"/>
<dbReference type="Proteomes" id="UP000238164">
    <property type="component" value="Chromosome 1"/>
</dbReference>
<name>A0A2N9JL26_9ACTN</name>
<gene>
    <name evidence="1" type="ORF">MPLG2_3253</name>
</gene>
<evidence type="ECO:0000313" key="2">
    <source>
        <dbReference type="Proteomes" id="UP000238164"/>
    </source>
</evidence>
<accession>A0A2N9JL26</accession>
<dbReference type="EMBL" id="LT985188">
    <property type="protein sequence ID" value="SPD88283.1"/>
    <property type="molecule type" value="Genomic_DNA"/>
</dbReference>
<protein>
    <recommendedName>
        <fullName evidence="3">PIN domain-containing protein</fullName>
    </recommendedName>
</protein>
<proteinExistence type="predicted"/>
<evidence type="ECO:0000313" key="1">
    <source>
        <dbReference type="EMBL" id="SPD88283.1"/>
    </source>
</evidence>
<dbReference type="AlphaFoldDB" id="A0A2N9JL26"/>
<organism evidence="1 2">
    <name type="scientific">Micropruina glycogenica</name>
    <dbReference type="NCBI Taxonomy" id="75385"/>
    <lineage>
        <taxon>Bacteria</taxon>
        <taxon>Bacillati</taxon>
        <taxon>Actinomycetota</taxon>
        <taxon>Actinomycetes</taxon>
        <taxon>Propionibacteriales</taxon>
        <taxon>Nocardioidaceae</taxon>
        <taxon>Micropruina</taxon>
    </lineage>
</organism>
<keyword evidence="2" id="KW-1185">Reference proteome</keyword>
<sequence length="68" mass="8070">MLNPGRWVIFVDSNVWYSRTLRERLGMLYVTPEAPPFHVQWTDDVLAELLYHLRKRHPQPPAPIRSTT</sequence>
<evidence type="ECO:0008006" key="3">
    <source>
        <dbReference type="Google" id="ProtNLM"/>
    </source>
</evidence>